<name>A0A455SZY8_9CHLR</name>
<accession>A0A455SZY8</accession>
<dbReference type="EMBL" id="AP019377">
    <property type="protein sequence ID" value="BBH93240.1"/>
    <property type="molecule type" value="Genomic_DNA"/>
</dbReference>
<dbReference type="AlphaFoldDB" id="A0A455SZY8"/>
<reference evidence="1" key="1">
    <citation type="submission" date="2018-12" db="EMBL/GenBank/DDBJ databases">
        <title>Novel natural products biosynthetic potential of the class Ktedonobacteria.</title>
        <authorList>
            <person name="Zheng Y."/>
            <person name="Saitou A."/>
            <person name="Wang C.M."/>
            <person name="Toyoda A."/>
            <person name="Minakuchi Y."/>
            <person name="Sekiguchi Y."/>
            <person name="Ueda K."/>
            <person name="Takano H."/>
            <person name="Sakai Y."/>
            <person name="Yokota A."/>
            <person name="Yabe S."/>
        </authorList>
    </citation>
    <scope>NUCLEOTIDE SEQUENCE</scope>
    <source>
        <strain evidence="1">A3-2</strain>
    </source>
</reference>
<gene>
    <name evidence="1" type="ORF">KTA_14390</name>
</gene>
<organism evidence="1">
    <name type="scientific">Thermogemmatispora argillosa</name>
    <dbReference type="NCBI Taxonomy" id="2045280"/>
    <lineage>
        <taxon>Bacteria</taxon>
        <taxon>Bacillati</taxon>
        <taxon>Chloroflexota</taxon>
        <taxon>Ktedonobacteria</taxon>
        <taxon>Thermogemmatisporales</taxon>
        <taxon>Thermogemmatisporaceae</taxon>
        <taxon>Thermogemmatispora</taxon>
    </lineage>
</organism>
<sequence length="74" mass="7776">MSSFLAGSPATLPAGVNDARYEVGLLRSKGQQLIATIRESYCKATAKTCILPPLTAAGKVTLFTVFPCGRAMLT</sequence>
<protein>
    <submittedName>
        <fullName evidence="1">Uncharacterized protein</fullName>
    </submittedName>
</protein>
<proteinExistence type="predicted"/>
<evidence type="ECO:0000313" key="1">
    <source>
        <dbReference type="EMBL" id="BBH93240.1"/>
    </source>
</evidence>